<dbReference type="EMBL" id="JAEMHK010000004">
    <property type="protein sequence ID" value="MBJ6799959.1"/>
    <property type="molecule type" value="Genomic_DNA"/>
</dbReference>
<dbReference type="RefSeq" id="WP_199394472.1">
    <property type="nucleotide sequence ID" value="NZ_JAEMHK010000004.1"/>
</dbReference>
<dbReference type="Pfam" id="PF04965">
    <property type="entry name" value="GPW_gp25"/>
    <property type="match status" value="1"/>
</dbReference>
<dbReference type="Proteomes" id="UP000641025">
    <property type="component" value="Unassembled WGS sequence"/>
</dbReference>
<gene>
    <name evidence="3" type="primary">tssE</name>
    <name evidence="3" type="ORF">JFN90_07385</name>
</gene>
<dbReference type="PANTHER" id="PTHR38595:SF2">
    <property type="entry name" value="TYPE VI SECRETION SYSTEM BASEPLATE SUBUNIT TSSE"/>
    <property type="match status" value="1"/>
</dbReference>
<dbReference type="SUPFAM" id="SSF160719">
    <property type="entry name" value="gpW/gp25-like"/>
    <property type="match status" value="1"/>
</dbReference>
<keyword evidence="4" id="KW-1185">Reference proteome</keyword>
<name>A0ABS0YPV6_9BACT</name>
<feature type="domain" description="IraD/Gp25-like" evidence="2">
    <location>
        <begin position="36"/>
        <end position="144"/>
    </location>
</feature>
<reference evidence="3 4" key="1">
    <citation type="submission" date="2020-12" db="EMBL/GenBank/DDBJ databases">
        <title>Geomonas sp. Red259, isolated from paddy soil.</title>
        <authorList>
            <person name="Xu Z."/>
            <person name="Zhang Z."/>
            <person name="Masuda Y."/>
            <person name="Itoh H."/>
            <person name="Senoo K."/>
        </authorList>
    </citation>
    <scope>NUCLEOTIDE SEQUENCE [LARGE SCALE GENOMIC DNA]</scope>
    <source>
        <strain evidence="3 4">Red259</strain>
    </source>
</reference>
<evidence type="ECO:0000256" key="1">
    <source>
        <dbReference type="SAM" id="MobiDB-lite"/>
    </source>
</evidence>
<comment type="caution">
    <text evidence="3">The sequence shown here is derived from an EMBL/GenBank/DDBJ whole genome shotgun (WGS) entry which is preliminary data.</text>
</comment>
<dbReference type="InterPro" id="IPR007048">
    <property type="entry name" value="IraD/Gp25-like"/>
</dbReference>
<dbReference type="InterPro" id="IPR017737">
    <property type="entry name" value="TssE1-like"/>
</dbReference>
<feature type="compositionally biased region" description="Basic and acidic residues" evidence="1">
    <location>
        <begin position="1"/>
        <end position="17"/>
    </location>
</feature>
<sequence>MRYQPEPRRSLLDRLTDPEPGGLAASACSRRGSVKSLIDSVLRDLENLFNTRSFATTYPHRGLAPQVPVPLPSHLKRSLLSYGSRDFSSDNPRSHQVQQAIRLEIVRLLETFEPRLTEVTVRLGQVQGERSLSFRIDAVLQVEPVTVPTAFDTHFDLNSGSYTILS</sequence>
<accession>A0ABS0YPV6</accession>
<dbReference type="InterPro" id="IPR053176">
    <property type="entry name" value="T6SS_TssE1-like"/>
</dbReference>
<evidence type="ECO:0000259" key="2">
    <source>
        <dbReference type="Pfam" id="PF04965"/>
    </source>
</evidence>
<feature type="region of interest" description="Disordered" evidence="1">
    <location>
        <begin position="1"/>
        <end position="26"/>
    </location>
</feature>
<dbReference type="NCBIfam" id="TIGR03357">
    <property type="entry name" value="VI_zyme"/>
    <property type="match status" value="1"/>
</dbReference>
<protein>
    <submittedName>
        <fullName evidence="3">Type VI secretion system baseplate subunit TssE</fullName>
    </submittedName>
</protein>
<evidence type="ECO:0000313" key="4">
    <source>
        <dbReference type="Proteomes" id="UP000641025"/>
    </source>
</evidence>
<proteinExistence type="predicted"/>
<dbReference type="PANTHER" id="PTHR38595">
    <property type="entry name" value="CYTOPLASMIC PROTEIN-RELATED"/>
    <property type="match status" value="1"/>
</dbReference>
<evidence type="ECO:0000313" key="3">
    <source>
        <dbReference type="EMBL" id="MBJ6799959.1"/>
    </source>
</evidence>
<organism evidence="3 4">
    <name type="scientific">Geomonas propionica</name>
    <dbReference type="NCBI Taxonomy" id="2798582"/>
    <lineage>
        <taxon>Bacteria</taxon>
        <taxon>Pseudomonadati</taxon>
        <taxon>Thermodesulfobacteriota</taxon>
        <taxon>Desulfuromonadia</taxon>
        <taxon>Geobacterales</taxon>
        <taxon>Geobacteraceae</taxon>
        <taxon>Geomonas</taxon>
    </lineage>
</organism>